<dbReference type="PANTHER" id="PTHR45947">
    <property type="entry name" value="SULFOQUINOVOSYL TRANSFERASE SQD2"/>
    <property type="match status" value="1"/>
</dbReference>
<name>A0A521BJL8_9SPHI</name>
<feature type="domain" description="Glycosyl transferase family 1" evidence="1">
    <location>
        <begin position="165"/>
        <end position="305"/>
    </location>
</feature>
<dbReference type="Gene3D" id="3.40.50.2000">
    <property type="entry name" value="Glycogen Phosphorylase B"/>
    <property type="match status" value="2"/>
</dbReference>
<dbReference type="EMBL" id="FXSZ01000002">
    <property type="protein sequence ID" value="SMO46860.1"/>
    <property type="molecule type" value="Genomic_DNA"/>
</dbReference>
<dbReference type="PANTHER" id="PTHR45947:SF3">
    <property type="entry name" value="SULFOQUINOVOSYL TRANSFERASE SQD2"/>
    <property type="match status" value="1"/>
</dbReference>
<dbReference type="SUPFAM" id="SSF53756">
    <property type="entry name" value="UDP-Glycosyltransferase/glycogen phosphorylase"/>
    <property type="match status" value="1"/>
</dbReference>
<sequence length="368" mass="42358">MKIAQIAPLYESIPPKFYGGTERVVSYLTEELVRQGHEVTLFASGDSITNAELISICDKSLRLSDCVDHLSYHFVQMQEVIEQAQRFDVLHFHTDYLHFPISKLLKYPCITTLHGRLDLPDLQFLYKKFSDIPLISISNHQRLPLPFVNWRNTVYHGIPKDFYSLNNNEGKYFAFLGRISPEKRVDTAIEIAKKAGIKIKIAAKIDKVDQLYFDEKIKHLFDDPLVEYIGEINEFEKRAFLANALALLFPIDWPEPFGLVMIEAMANGTPVIAFNRGAVQEVVDHGINGFIVRDVNEALKALNKLHLINRKKCREVFDIRFSSEIMAKNYVRNYEQIIEHNAPKLRYIPNPDRVWISGPPDELNGDLV</sequence>
<gene>
    <name evidence="3" type="ORF">SAMN06265350_102221</name>
</gene>
<keyword evidence="3" id="KW-0808">Transferase</keyword>
<proteinExistence type="predicted"/>
<evidence type="ECO:0000259" key="2">
    <source>
        <dbReference type="Pfam" id="PF13439"/>
    </source>
</evidence>
<dbReference type="InterPro" id="IPR001296">
    <property type="entry name" value="Glyco_trans_1"/>
</dbReference>
<dbReference type="Pfam" id="PF13439">
    <property type="entry name" value="Glyco_transf_4"/>
    <property type="match status" value="1"/>
</dbReference>
<dbReference type="Proteomes" id="UP000315971">
    <property type="component" value="Unassembled WGS sequence"/>
</dbReference>
<dbReference type="OrthoDB" id="9801573at2"/>
<dbReference type="Pfam" id="PF00534">
    <property type="entry name" value="Glycos_transf_1"/>
    <property type="match status" value="1"/>
</dbReference>
<dbReference type="GO" id="GO:0016757">
    <property type="term" value="F:glycosyltransferase activity"/>
    <property type="evidence" value="ECO:0007669"/>
    <property type="project" value="InterPro"/>
</dbReference>
<evidence type="ECO:0000259" key="1">
    <source>
        <dbReference type="Pfam" id="PF00534"/>
    </source>
</evidence>
<dbReference type="RefSeq" id="WP_142601736.1">
    <property type="nucleotide sequence ID" value="NZ_FXSZ01000002.1"/>
</dbReference>
<dbReference type="CDD" id="cd03802">
    <property type="entry name" value="GT4_AviGT4-like"/>
    <property type="match status" value="1"/>
</dbReference>
<protein>
    <submittedName>
        <fullName evidence="3">Glycosyltransferase involved in cell wall bisynthesis</fullName>
    </submittedName>
</protein>
<dbReference type="AlphaFoldDB" id="A0A521BJL8"/>
<dbReference type="InterPro" id="IPR050194">
    <property type="entry name" value="Glycosyltransferase_grp1"/>
</dbReference>
<feature type="domain" description="Glycosyltransferase subfamily 4-like N-terminal" evidence="2">
    <location>
        <begin position="18"/>
        <end position="122"/>
    </location>
</feature>
<evidence type="ECO:0000313" key="3">
    <source>
        <dbReference type="EMBL" id="SMO46860.1"/>
    </source>
</evidence>
<evidence type="ECO:0000313" key="4">
    <source>
        <dbReference type="Proteomes" id="UP000315971"/>
    </source>
</evidence>
<keyword evidence="4" id="KW-1185">Reference proteome</keyword>
<dbReference type="InterPro" id="IPR028098">
    <property type="entry name" value="Glyco_trans_4-like_N"/>
</dbReference>
<reference evidence="3 4" key="1">
    <citation type="submission" date="2017-05" db="EMBL/GenBank/DDBJ databases">
        <authorList>
            <person name="Varghese N."/>
            <person name="Submissions S."/>
        </authorList>
    </citation>
    <scope>NUCLEOTIDE SEQUENCE [LARGE SCALE GENOMIC DNA]</scope>
    <source>
        <strain evidence="3 4">DSM 21342</strain>
    </source>
</reference>
<accession>A0A521BJL8</accession>
<organism evidence="3 4">
    <name type="scientific">Solitalea koreensis</name>
    <dbReference type="NCBI Taxonomy" id="543615"/>
    <lineage>
        <taxon>Bacteria</taxon>
        <taxon>Pseudomonadati</taxon>
        <taxon>Bacteroidota</taxon>
        <taxon>Sphingobacteriia</taxon>
        <taxon>Sphingobacteriales</taxon>
        <taxon>Sphingobacteriaceae</taxon>
        <taxon>Solitalea</taxon>
    </lineage>
</organism>